<keyword evidence="1" id="KW-1185">Reference proteome</keyword>
<organism evidence="1 2">
    <name type="scientific">Ditylenchus dipsaci</name>
    <dbReference type="NCBI Taxonomy" id="166011"/>
    <lineage>
        <taxon>Eukaryota</taxon>
        <taxon>Metazoa</taxon>
        <taxon>Ecdysozoa</taxon>
        <taxon>Nematoda</taxon>
        <taxon>Chromadorea</taxon>
        <taxon>Rhabditida</taxon>
        <taxon>Tylenchina</taxon>
        <taxon>Tylenchomorpha</taxon>
        <taxon>Sphaerularioidea</taxon>
        <taxon>Anguinidae</taxon>
        <taxon>Anguininae</taxon>
        <taxon>Ditylenchus</taxon>
    </lineage>
</organism>
<dbReference type="WBParaSite" id="jg6174">
    <property type="protein sequence ID" value="jg6174"/>
    <property type="gene ID" value="jg6174"/>
</dbReference>
<dbReference type="Proteomes" id="UP000887574">
    <property type="component" value="Unplaced"/>
</dbReference>
<protein>
    <submittedName>
        <fullName evidence="2">Uncharacterized protein</fullName>
    </submittedName>
</protein>
<name>A0A915EI85_9BILA</name>
<evidence type="ECO:0000313" key="2">
    <source>
        <dbReference type="WBParaSite" id="jg6174"/>
    </source>
</evidence>
<dbReference type="AlphaFoldDB" id="A0A915EI85"/>
<sequence length="107" mass="12204">MHKRCEESEKFTASIINFSHNLCQDFDKTTFAEEFGSILADDDNQLNQLLSPNPATASTSATKKRKLNYANGFEDNYWILLLIYPLKLGNPNLNQQIYCLVKQLATN</sequence>
<proteinExistence type="predicted"/>
<accession>A0A915EI85</accession>
<evidence type="ECO:0000313" key="1">
    <source>
        <dbReference type="Proteomes" id="UP000887574"/>
    </source>
</evidence>
<reference evidence="2" key="1">
    <citation type="submission" date="2022-11" db="UniProtKB">
        <authorList>
            <consortium name="WormBaseParasite"/>
        </authorList>
    </citation>
    <scope>IDENTIFICATION</scope>
</reference>